<feature type="domain" description="Galactose oxidase-like Early set" evidence="4">
    <location>
        <begin position="646"/>
        <end position="742"/>
    </location>
</feature>
<proteinExistence type="predicted"/>
<sequence>MLRFAPSSILWRTRLDTEGNFDEARARNARPKLAAQAPAPSRQNAVHAPRPPLAARTPCWHCRVVPLRRASFAATHTLIRSLVRLLSPTAAMANYARLFALFLAAAPLAAASTPSPAAAAANRLVDFELAHENLYDGLEPIDGLGAPFADDADDLPAPEPADYELVTEQERAGIFERSVDGHEAHKRWNASRARKHKRDWGKAWKGYSTIARAGWSGVSAMQCTLVDDDHIVIYDKAQNNALKGKNGKPAWGAVYRISDESYRALNLETNSFCAGGGWIGNGTLVSVGGNPQQTNLNNGAKNGLAGVRFFTPCSNEKCDVYENPSRIRLTSPRWYPSTVRLVDGSLLIAGGMIAGKQVSQRVNESPSRSSLLSPVGGYNNAPSTDNPTMEFFPPKGNGLPFYSSFLHDALNSNLFPVLWLLPNGHVFFAANQLAMIYDPVNNVERRIPSLPNGVTVTYPGSSASALLPLTKANSYTPEVLFCGGTTANLDISPSQLSATYPASKQCSRMVLNTAGIAKGWQIEQMPMGRIMSDALITPDAKVIIVNGASQGIAGYGNVRDEIGASNAREPVRQPLLYDPDGVVGRRISKNAPLQKFERLYHSTATVIPDGRIWISGSNPNDDVTTVTYKTRYEVEMLSPPYMSMPRPSFSGQPANILYDKTYSLKISLPKGTKKVQAALLDVGYSTHGVHMSQRWVELDATLNSQTKLTIRGPKTTGLYPPGPAWLVVLADTVPSVMKKVMVGPGSSPPVSESAIRNMLARTSG</sequence>
<evidence type="ECO:0000259" key="3">
    <source>
        <dbReference type="Pfam" id="PF07250"/>
    </source>
</evidence>
<dbReference type="Gene3D" id="2.60.40.10">
    <property type="entry name" value="Immunoglobulins"/>
    <property type="match status" value="1"/>
</dbReference>
<dbReference type="InterPro" id="IPR037293">
    <property type="entry name" value="Gal_Oxidase_central_sf"/>
</dbReference>
<dbReference type="SUPFAM" id="SSF81296">
    <property type="entry name" value="E set domains"/>
    <property type="match status" value="1"/>
</dbReference>
<dbReference type="InterPro" id="IPR011043">
    <property type="entry name" value="Gal_Oxase/kelch_b-propeller"/>
</dbReference>
<dbReference type="InterPro" id="IPR009880">
    <property type="entry name" value="Glyoxal_oxidase_N"/>
</dbReference>
<dbReference type="SUPFAM" id="SSF50965">
    <property type="entry name" value="Galactose oxidase, central domain"/>
    <property type="match status" value="1"/>
</dbReference>
<name>A0A9P7B9E3_RHOMI</name>
<dbReference type="Gene3D" id="2.130.10.80">
    <property type="entry name" value="Galactose oxidase/kelch, beta-propeller"/>
    <property type="match status" value="1"/>
</dbReference>
<dbReference type="EMBL" id="PUHQ01000009">
    <property type="protein sequence ID" value="KAG0665418.1"/>
    <property type="molecule type" value="Genomic_DNA"/>
</dbReference>
<dbReference type="CDD" id="cd02851">
    <property type="entry name" value="E_set_GO_C"/>
    <property type="match status" value="1"/>
</dbReference>
<organism evidence="5 6">
    <name type="scientific">Rhodotorula mucilaginosa</name>
    <name type="common">Yeast</name>
    <name type="synonym">Rhodotorula rubra</name>
    <dbReference type="NCBI Taxonomy" id="5537"/>
    <lineage>
        <taxon>Eukaryota</taxon>
        <taxon>Fungi</taxon>
        <taxon>Dikarya</taxon>
        <taxon>Basidiomycota</taxon>
        <taxon>Pucciniomycotina</taxon>
        <taxon>Microbotryomycetes</taxon>
        <taxon>Sporidiobolales</taxon>
        <taxon>Sporidiobolaceae</taxon>
        <taxon>Rhodotorula</taxon>
    </lineage>
</organism>
<keyword evidence="6" id="KW-1185">Reference proteome</keyword>
<reference evidence="5 6" key="1">
    <citation type="submission" date="2020-11" db="EMBL/GenBank/DDBJ databases">
        <title>Kefir isolates.</title>
        <authorList>
            <person name="Marcisauskas S."/>
            <person name="Kim Y."/>
            <person name="Blasche S."/>
        </authorList>
    </citation>
    <scope>NUCLEOTIDE SEQUENCE [LARGE SCALE GENOMIC DNA]</scope>
    <source>
        <strain evidence="5 6">KR</strain>
    </source>
</reference>
<dbReference type="Pfam" id="PF07250">
    <property type="entry name" value="Glyoxal_oxid_N"/>
    <property type="match status" value="2"/>
</dbReference>
<evidence type="ECO:0000256" key="2">
    <source>
        <dbReference type="SAM" id="MobiDB-lite"/>
    </source>
</evidence>
<evidence type="ECO:0000256" key="1">
    <source>
        <dbReference type="ARBA" id="ARBA00022729"/>
    </source>
</evidence>
<dbReference type="Proteomes" id="UP000777482">
    <property type="component" value="Unassembled WGS sequence"/>
</dbReference>
<evidence type="ECO:0000259" key="4">
    <source>
        <dbReference type="Pfam" id="PF09118"/>
    </source>
</evidence>
<dbReference type="PANTHER" id="PTHR32208">
    <property type="entry name" value="SECRETED PROTEIN-RELATED"/>
    <property type="match status" value="1"/>
</dbReference>
<dbReference type="AlphaFoldDB" id="A0A9P7B9E3"/>
<protein>
    <recommendedName>
        <fullName evidence="7">Copper radical oxidase</fullName>
    </recommendedName>
</protein>
<evidence type="ECO:0008006" key="7">
    <source>
        <dbReference type="Google" id="ProtNLM"/>
    </source>
</evidence>
<feature type="region of interest" description="Disordered" evidence="2">
    <location>
        <begin position="30"/>
        <end position="50"/>
    </location>
</feature>
<evidence type="ECO:0000313" key="5">
    <source>
        <dbReference type="EMBL" id="KAG0665418.1"/>
    </source>
</evidence>
<dbReference type="Pfam" id="PF09118">
    <property type="entry name" value="GO-like_E_set"/>
    <property type="match status" value="1"/>
</dbReference>
<accession>A0A9P7B9E3</accession>
<gene>
    <name evidence="5" type="ORF">C6P46_006865</name>
</gene>
<dbReference type="OrthoDB" id="2019572at2759"/>
<dbReference type="InterPro" id="IPR015202">
    <property type="entry name" value="GO-like_E_set"/>
</dbReference>
<dbReference type="InterPro" id="IPR013783">
    <property type="entry name" value="Ig-like_fold"/>
</dbReference>
<dbReference type="InterPro" id="IPR014756">
    <property type="entry name" value="Ig_E-set"/>
</dbReference>
<feature type="domain" description="Glyoxal oxidase N-terminal" evidence="3">
    <location>
        <begin position="386"/>
        <end position="641"/>
    </location>
</feature>
<dbReference type="PANTHER" id="PTHR32208:SF96">
    <property type="entry name" value="GLYOXAL OXIDASE"/>
    <property type="match status" value="1"/>
</dbReference>
<feature type="domain" description="Glyoxal oxidase N-terminal" evidence="3">
    <location>
        <begin position="250"/>
        <end position="352"/>
    </location>
</feature>
<keyword evidence="1" id="KW-0732">Signal</keyword>
<evidence type="ECO:0000313" key="6">
    <source>
        <dbReference type="Proteomes" id="UP000777482"/>
    </source>
</evidence>
<comment type="caution">
    <text evidence="5">The sequence shown here is derived from an EMBL/GenBank/DDBJ whole genome shotgun (WGS) entry which is preliminary data.</text>
</comment>